<reference evidence="1 2" key="1">
    <citation type="submission" date="2018-05" db="EMBL/GenBank/DDBJ databases">
        <title>Complete Genome Sequences of Extremely Thermoacidophilic, Metal-Mobilizing Type-Strain Members of the Archaeal Family Sulfolobaceae: Acidianus brierleyi DSM-1651T, Acidianus sulfidivorans DSM-18786T, Metallosphaera hakonensis DSM-7519T, and Metallosphaera prunae DSM-10039T.</title>
        <authorList>
            <person name="Counts J.A."/>
            <person name="Kelly R.M."/>
        </authorList>
    </citation>
    <scope>NUCLEOTIDE SEQUENCE [LARGE SCALE GENOMIC DNA]</scope>
    <source>
        <strain evidence="1 2">DSM 1651</strain>
    </source>
</reference>
<name>A0A2U9IHB1_9CREN</name>
<gene>
    <name evidence="1" type="ORF">DFR85_13140</name>
</gene>
<evidence type="ECO:0000313" key="1">
    <source>
        <dbReference type="EMBL" id="AWR95401.1"/>
    </source>
</evidence>
<dbReference type="Proteomes" id="UP000248044">
    <property type="component" value="Chromosome"/>
</dbReference>
<dbReference type="GeneID" id="36833118"/>
<sequence length="588" mass="66520">MFHSLLRIGELQIGKTEGSVTLPIVAIDKKDATLGLVVFDNRSKSVYIKKEKLAEGDEEKYAHIGNAKAQKPQDRITTGNLEYILGYKKDSTKVRNNKFALKVIADKLSNSETGKLLNEVLSWYSPDVKVDNLDWDCDLYTVRIIDKNGKEIDIATLPDYRTSLVEGMTTVKGKCQFCGSDNVLPNPDYTGGSMLKIFIVDKKGFLSNFGDILESHTICPSCRHKLELGNNYVEQNLSVRIGKLNAYVIPDLPPKADVTFLQRFKTDQDGSYILEGLREIEKGERETLDIMEFEGVEVRLDLVFGQKQQNKFRLWRIIPEVGVPRLVHVMRLAGRGKAIVSATYDNKIDLKDVSFSTLYGILPVRELSKGIDPSVFLDFLEAILLGNKLDPNYVYNSFLSVIRCLRYDTCSNSLTRFSLEDLLLYQEIFIYVMRQLGIMGEDTLNMERTKVSNIDSYIGSLGIKGGLKGLFLLGVLTAYVGKEQHNKGDDKKAILNRIDYEGMDIDDIVTYANRLHESLRDYRQLNSTTESLFAEALESIKKNPNDLWDTAANVFHILLGYSYQTKQFIMHGEPQTKQPTANQEESAE</sequence>
<evidence type="ECO:0000313" key="2">
    <source>
        <dbReference type="Proteomes" id="UP000248044"/>
    </source>
</evidence>
<organism evidence="1 2">
    <name type="scientific">Acidianus brierleyi</name>
    <dbReference type="NCBI Taxonomy" id="41673"/>
    <lineage>
        <taxon>Archaea</taxon>
        <taxon>Thermoproteota</taxon>
        <taxon>Thermoprotei</taxon>
        <taxon>Sulfolobales</taxon>
        <taxon>Sulfolobaceae</taxon>
        <taxon>Acidianus</taxon>
    </lineage>
</organism>
<accession>A0A2U9IHB1</accession>
<protein>
    <recommendedName>
        <fullName evidence="3">Type I-B CRISPR-associated protein Cas8b/Csh1</fullName>
    </recommendedName>
</protein>
<dbReference type="InterPro" id="IPR013389">
    <property type="entry name" value="CRISPR-assoc_prot_Cas8b"/>
</dbReference>
<dbReference type="OrthoDB" id="43805at2157"/>
<dbReference type="AlphaFoldDB" id="A0A2U9IHB1"/>
<keyword evidence="2" id="KW-1185">Reference proteome</keyword>
<evidence type="ECO:0008006" key="3">
    <source>
        <dbReference type="Google" id="ProtNLM"/>
    </source>
</evidence>
<dbReference type="EMBL" id="CP029289">
    <property type="protein sequence ID" value="AWR95401.1"/>
    <property type="molecule type" value="Genomic_DNA"/>
</dbReference>
<dbReference type="Pfam" id="PF09484">
    <property type="entry name" value="Cas_TM1802"/>
    <property type="match status" value="1"/>
</dbReference>
<dbReference type="KEGG" id="abri:DFR85_13140"/>
<proteinExistence type="predicted"/>
<dbReference type="RefSeq" id="WP_110271279.1">
    <property type="nucleotide sequence ID" value="NZ_CP029289.2"/>
</dbReference>